<keyword evidence="2" id="KW-1185">Reference proteome</keyword>
<protein>
    <submittedName>
        <fullName evidence="3">TBC1 domain family member 19 isoform X10</fullName>
    </submittedName>
</protein>
<dbReference type="Pfam" id="PF00566">
    <property type="entry name" value="RabGAP-TBC"/>
    <property type="match status" value="1"/>
</dbReference>
<dbReference type="Gene3D" id="1.10.472.80">
    <property type="entry name" value="Ypt/Rab-GAP domain of gyp1p, domain 3"/>
    <property type="match status" value="1"/>
</dbReference>
<proteinExistence type="predicted"/>
<reference evidence="3" key="1">
    <citation type="submission" date="2025-08" db="UniProtKB">
        <authorList>
            <consortium name="RefSeq"/>
        </authorList>
    </citation>
    <scope>IDENTIFICATION</scope>
</reference>
<dbReference type="SMART" id="SM00164">
    <property type="entry name" value="TBC"/>
    <property type="match status" value="1"/>
</dbReference>
<organism evidence="2 3">
    <name type="scientific">Hydra vulgaris</name>
    <name type="common">Hydra</name>
    <name type="synonym">Hydra attenuata</name>
    <dbReference type="NCBI Taxonomy" id="6087"/>
    <lineage>
        <taxon>Eukaryota</taxon>
        <taxon>Metazoa</taxon>
        <taxon>Cnidaria</taxon>
        <taxon>Hydrozoa</taxon>
        <taxon>Hydroidolina</taxon>
        <taxon>Anthoathecata</taxon>
        <taxon>Aplanulata</taxon>
        <taxon>Hydridae</taxon>
        <taxon>Hydra</taxon>
    </lineage>
</organism>
<dbReference type="GeneID" id="101235419"/>
<dbReference type="InterPro" id="IPR000195">
    <property type="entry name" value="Rab-GAP-TBC_dom"/>
</dbReference>
<dbReference type="InterPro" id="IPR035969">
    <property type="entry name" value="Rab-GAP_TBC_sf"/>
</dbReference>
<accession>A0ABM4D6F6</accession>
<dbReference type="InterPro" id="IPR042507">
    <property type="entry name" value="TBC1D19"/>
</dbReference>
<gene>
    <name evidence="3" type="primary">LOC101235419</name>
</gene>
<name>A0ABM4D6F6_HYDVU</name>
<evidence type="ECO:0000259" key="1">
    <source>
        <dbReference type="PROSITE" id="PS50086"/>
    </source>
</evidence>
<evidence type="ECO:0000313" key="3">
    <source>
        <dbReference type="RefSeq" id="XP_065669881.1"/>
    </source>
</evidence>
<dbReference type="RefSeq" id="XP_065669881.1">
    <property type="nucleotide sequence ID" value="XM_065813809.1"/>
</dbReference>
<evidence type="ECO:0000313" key="2">
    <source>
        <dbReference type="Proteomes" id="UP001652625"/>
    </source>
</evidence>
<feature type="domain" description="Rab-GAP TBC" evidence="1">
    <location>
        <begin position="248"/>
        <end position="468"/>
    </location>
</feature>
<dbReference type="PROSITE" id="PS50086">
    <property type="entry name" value="TBC_RABGAP"/>
    <property type="match status" value="1"/>
</dbReference>
<dbReference type="Proteomes" id="UP001652625">
    <property type="component" value="Chromosome 12"/>
</dbReference>
<sequence>MSENKELVCSFINDIYIDFINSNIFSNLQRYLEADLSWSATGEVKEVKKQLKMIIKDSDYYVEIENMVFAQMNKKNKTNRSYGILLYLNKAEELWLKRIVESVNKMCTELGIYLSQKRTVSQQVDLGENILSFVKKDCDKSNIKLRPVYSASDFFEMLISIKNNNLRDSVRTSLCLMKTCLHVKDFLELKSFYSAMYCLHRMSFKDQTQKEIFYINKRVKSENDWIKLGNAVINKKNCSSARQYLKQGCPASLRKQIWLILLNIKIHDEDMLYYIQLKKSALEYDLFVDHLLRQDVQLTASNSNLFFVFEDLLYQTLLVFSRDGFFLNYLEELSIRPFKCLIKDKITDDRFNTYPPCGILPFHGFSMLAAPLCYIYEKPEELYFAFRELYGRYFIKLHSISSNSQSILSICSLFESLLISKEAALFKHLMDIGCPPLKLAFNWLMFVYSGYLSAEETLQLWDIILGFDSLDILAVVAVAILEFRRENLMSATNLKTAEAMLEDISTIKVVPLLAQFFGYI</sequence>
<dbReference type="PANTHER" id="PTHR16110:SF1">
    <property type="entry name" value="TBC1 DOMAIN FAMILY MEMBER 19"/>
    <property type="match status" value="1"/>
</dbReference>
<dbReference type="PANTHER" id="PTHR16110">
    <property type="entry name" value="TBC1 DOMAIN FAMILY MEMBER 19"/>
    <property type="match status" value="1"/>
</dbReference>
<dbReference type="SUPFAM" id="SSF47923">
    <property type="entry name" value="Ypt/Rab-GAP domain of gyp1p"/>
    <property type="match status" value="2"/>
</dbReference>